<dbReference type="RefSeq" id="WP_161097800.1">
    <property type="nucleotide sequence ID" value="NZ_WWCW01000055.1"/>
</dbReference>
<name>A0A845G541_9BURK</name>
<dbReference type="PANTHER" id="PTHR32305">
    <property type="match status" value="1"/>
</dbReference>
<dbReference type="InterPro" id="IPR056823">
    <property type="entry name" value="TEN-like_YD-shell"/>
</dbReference>
<dbReference type="PRINTS" id="PR00394">
    <property type="entry name" value="RHSPROTEIN"/>
</dbReference>
<evidence type="ECO:0000313" key="6">
    <source>
        <dbReference type="EMBL" id="MYM88790.1"/>
    </source>
</evidence>
<feature type="domain" description="Teneurin-like YD-shell" evidence="5">
    <location>
        <begin position="726"/>
        <end position="865"/>
    </location>
</feature>
<dbReference type="Proteomes" id="UP000470302">
    <property type="component" value="Unassembled WGS sequence"/>
</dbReference>
<dbReference type="Pfam" id="PF05593">
    <property type="entry name" value="RHS_repeat"/>
    <property type="match status" value="4"/>
</dbReference>
<dbReference type="InterPro" id="IPR006530">
    <property type="entry name" value="YD"/>
</dbReference>
<dbReference type="Pfam" id="PF25023">
    <property type="entry name" value="TEN_YD-shell"/>
    <property type="match status" value="1"/>
</dbReference>
<comment type="caution">
    <text evidence="6">The sequence shown here is derived from an EMBL/GenBank/DDBJ whole genome shotgun (WGS) entry which is preliminary data.</text>
</comment>
<evidence type="ECO:0000313" key="7">
    <source>
        <dbReference type="Proteomes" id="UP000470302"/>
    </source>
</evidence>
<dbReference type="InterPro" id="IPR031325">
    <property type="entry name" value="RHS_repeat"/>
</dbReference>
<feature type="domain" description="DUF6531" evidence="4">
    <location>
        <begin position="105"/>
        <end position="155"/>
    </location>
</feature>
<dbReference type="Pfam" id="PF20148">
    <property type="entry name" value="DUF6531"/>
    <property type="match status" value="1"/>
</dbReference>
<evidence type="ECO:0008006" key="8">
    <source>
        <dbReference type="Google" id="ProtNLM"/>
    </source>
</evidence>
<gene>
    <name evidence="6" type="ORF">GTP91_16610</name>
</gene>
<evidence type="ECO:0000259" key="5">
    <source>
        <dbReference type="Pfam" id="PF25023"/>
    </source>
</evidence>
<evidence type="ECO:0000256" key="3">
    <source>
        <dbReference type="SAM" id="SignalP"/>
    </source>
</evidence>
<evidence type="ECO:0000256" key="1">
    <source>
        <dbReference type="ARBA" id="ARBA00022737"/>
    </source>
</evidence>
<feature type="chain" id="PRO_5032352588" description="RHS repeat protein" evidence="3">
    <location>
        <begin position="26"/>
        <end position="1407"/>
    </location>
</feature>
<dbReference type="Gene3D" id="2.180.10.10">
    <property type="entry name" value="RHS repeat-associated core"/>
    <property type="match status" value="3"/>
</dbReference>
<keyword evidence="3" id="KW-0732">Signal</keyword>
<dbReference type="NCBIfam" id="TIGR03696">
    <property type="entry name" value="Rhs_assc_core"/>
    <property type="match status" value="1"/>
</dbReference>
<dbReference type="InterPro" id="IPR050708">
    <property type="entry name" value="T6SS_VgrG/RHS"/>
</dbReference>
<dbReference type="PANTHER" id="PTHR32305:SF15">
    <property type="entry name" value="PROTEIN RHSA-RELATED"/>
    <property type="match status" value="1"/>
</dbReference>
<organism evidence="6 7">
    <name type="scientific">Duganella vulcania</name>
    <dbReference type="NCBI Taxonomy" id="2692166"/>
    <lineage>
        <taxon>Bacteria</taxon>
        <taxon>Pseudomonadati</taxon>
        <taxon>Pseudomonadota</taxon>
        <taxon>Betaproteobacteria</taxon>
        <taxon>Burkholderiales</taxon>
        <taxon>Oxalobacteraceae</taxon>
        <taxon>Telluria group</taxon>
        <taxon>Duganella</taxon>
    </lineage>
</organism>
<protein>
    <recommendedName>
        <fullName evidence="8">RHS repeat protein</fullName>
    </recommendedName>
</protein>
<dbReference type="EMBL" id="WWCW01000055">
    <property type="protein sequence ID" value="MYM88790.1"/>
    <property type="molecule type" value="Genomic_DNA"/>
</dbReference>
<evidence type="ECO:0000259" key="4">
    <source>
        <dbReference type="Pfam" id="PF20148"/>
    </source>
</evidence>
<feature type="region of interest" description="Disordered" evidence="2">
    <location>
        <begin position="26"/>
        <end position="52"/>
    </location>
</feature>
<proteinExistence type="predicted"/>
<reference evidence="6 7" key="1">
    <citation type="submission" date="2020-01" db="EMBL/GenBank/DDBJ databases">
        <title>Novel species isolated from a subtropical stream in China.</title>
        <authorList>
            <person name="Lu H."/>
        </authorList>
    </citation>
    <scope>NUCLEOTIDE SEQUENCE [LARGE SCALE GENOMIC DNA]</scope>
    <source>
        <strain evidence="6 7">FT82W</strain>
    </source>
</reference>
<feature type="signal peptide" evidence="3">
    <location>
        <begin position="1"/>
        <end position="25"/>
    </location>
</feature>
<keyword evidence="1" id="KW-0677">Repeat</keyword>
<sequence>MMKFLKKSLITAIAFLSLLFSVSWAEDDDTSKEPPRRPTPPMESVEITGPYHFKDPWGKIDGWSGFRPSTSSTPGIAKGNGGPAASNTISPPATDDSETCPRTQNPVIPSTGEKYKNEYDFTAGGEYGLSMSRTYRSKQASGSLFGPNWLSNWDIPRISYTTTGCTITPEGACIPQKAVVTNPDGTKYTHKFLGLSRMNIAELSSRRAKISSLTPLGNAGTTAAGDSYDYSSGGLATGTLVYTPGSGWTLVKGHTTYFYNDGGRIQSISDDAGIGVNYTYSTTTARLYRVTHTNGKYLEFGWGTNSRVATVRDASGSIWNYGYNSAGMLTTVTSPAASGQAADVRTYHYENADVTLLTGISINGVRYSTYSYYADKRVQQSGLAGGEEVDNFVYGTNTATVTNALGQPTTYTFTTIAGEKMLTGVSRAATGTCGAASAQTFYLSNGYPDYSLDWNGNRTQYSVDAAGRLLSTTTAYGTANALTVTNTWAGDEIDHTDYIGTNGVAYYRVSYTYFTGGYQTGRISSITQDDLITGKQKKTNYEYTFNSSGIVATATVTEILAGGVTATTTLTYDSYGNVAARRNALNQQESWSGYNGLGQPGSYTDLNGILTSYVYSPNGNLTSITQSLSTGSRVTTIAYNNNHQVTDITYPTGQVQRYRYNAATRLEKVGDALSKFELTAIDVPNNTVKVSSERAVPGSGATPVATVDGEFSNTVVRDSLGRDYRRLGNNSQQVNYRYDNNGNLLNVTDAQSHVTRYEYDAQGRVVKRTAPDFGVTQYGYDNNGMLNTVQDPRGNTTTYSYNGFGDVVTLVSPDSGTTSYGYDSAGILATETKANSKVISYTWDLLGRMHTRSSAGVTETFTYDSGTYGKGHLTNLSDATGSSTFGYDGAGALTSNVSTIYGTAYTLGWSYDAAGRLTGMTYPNGFALGYDYDAYGRLSRVHSSIAGTWATLADTLLYQAANNVRYAWRFGNGLPRSVTLDRDGRIAQMTSSSVHNVTLGYNSVDLIQQQTDAVNTAMSQALGYDAADRLSSTSRSGDAQSFTLDTVGNRTGQSRQGVSYSYTVNAQSNRLDAWSGNGKSRSFGYDLAGNLTGEIRNDGSRTYEYDVFNRMTKAYANGALVGDYRNNAFNQRAYKVAGVATASVYGPSGELLVEAGGSNTNYVWLGGELLGIVRAGVFYASHNDHLGRPEVLTNASGAVVWRAANAVFDRTVTADTIGGLNLAFPGQYVDSETGLWYNWNRYYDPSLGRYIQSDPIGLKGGINTYAYVGGNPVNRVDPEGLEQCDIDAAYQTAKSHLPNFTFGAGAPKPDYAGAGAYGESRNSNYTGPNRDGYIHLNTRFLAPLDDSSKFSSFKLLETVYHEGAHFEWQKGPNAYHDFIYPFAAENAHETERQYQKLRAKLCQCSKK</sequence>
<dbReference type="InterPro" id="IPR045351">
    <property type="entry name" value="DUF6531"/>
</dbReference>
<accession>A0A845G541</accession>
<evidence type="ECO:0000256" key="2">
    <source>
        <dbReference type="SAM" id="MobiDB-lite"/>
    </source>
</evidence>
<dbReference type="NCBIfam" id="TIGR01643">
    <property type="entry name" value="YD_repeat_2x"/>
    <property type="match status" value="4"/>
</dbReference>
<feature type="region of interest" description="Disordered" evidence="2">
    <location>
        <begin position="68"/>
        <end position="113"/>
    </location>
</feature>
<dbReference type="InterPro" id="IPR022385">
    <property type="entry name" value="Rhs_assc_core"/>
</dbReference>